<sequence>MALSPTTVKGYSRDYMGEWHANGPCLHVGKCHADVVAETPAGAPPLERGGLAPLRAVLRRGAARGQIPGGGYLWRPSTVPQLQSARTARMGIGGRARESRCQDFPQARARGPFGETAFGLRHSGVHTVSGEEEVNAASVTEVVVLAFGAQHASHTESALVVNDRKSLWA</sequence>
<protein>
    <submittedName>
        <fullName evidence="1">Uncharacterized protein</fullName>
    </submittedName>
</protein>
<proteinExistence type="predicted"/>
<evidence type="ECO:0000313" key="2">
    <source>
        <dbReference type="Proteomes" id="UP001189429"/>
    </source>
</evidence>
<comment type="caution">
    <text evidence="1">The sequence shown here is derived from an EMBL/GenBank/DDBJ whole genome shotgun (WGS) entry which is preliminary data.</text>
</comment>
<organism evidence="1 2">
    <name type="scientific">Prorocentrum cordatum</name>
    <dbReference type="NCBI Taxonomy" id="2364126"/>
    <lineage>
        <taxon>Eukaryota</taxon>
        <taxon>Sar</taxon>
        <taxon>Alveolata</taxon>
        <taxon>Dinophyceae</taxon>
        <taxon>Prorocentrales</taxon>
        <taxon>Prorocentraceae</taxon>
        <taxon>Prorocentrum</taxon>
    </lineage>
</organism>
<reference evidence="1" key="1">
    <citation type="submission" date="2023-10" db="EMBL/GenBank/DDBJ databases">
        <authorList>
            <person name="Chen Y."/>
            <person name="Shah S."/>
            <person name="Dougan E. K."/>
            <person name="Thang M."/>
            <person name="Chan C."/>
        </authorList>
    </citation>
    <scope>NUCLEOTIDE SEQUENCE [LARGE SCALE GENOMIC DNA]</scope>
</reference>
<keyword evidence="2" id="KW-1185">Reference proteome</keyword>
<evidence type="ECO:0000313" key="1">
    <source>
        <dbReference type="EMBL" id="CAK0844485.1"/>
    </source>
</evidence>
<name>A0ABN9TG77_9DINO</name>
<accession>A0ABN9TG77</accession>
<dbReference type="Proteomes" id="UP001189429">
    <property type="component" value="Unassembled WGS sequence"/>
</dbReference>
<dbReference type="EMBL" id="CAUYUJ010014668">
    <property type="protein sequence ID" value="CAK0844485.1"/>
    <property type="molecule type" value="Genomic_DNA"/>
</dbReference>
<gene>
    <name evidence="1" type="ORF">PCOR1329_LOCUS38563</name>
</gene>